<feature type="signal peptide" evidence="1">
    <location>
        <begin position="1"/>
        <end position="20"/>
    </location>
</feature>
<dbReference type="Pfam" id="PF03392">
    <property type="entry name" value="OS-D"/>
    <property type="match status" value="1"/>
</dbReference>
<organism evidence="2">
    <name type="scientific">Glyphodes pyloalis</name>
    <name type="common">Lesser mulberry snout moth</name>
    <dbReference type="NCBI Taxonomy" id="1242752"/>
    <lineage>
        <taxon>Eukaryota</taxon>
        <taxon>Metazoa</taxon>
        <taxon>Ecdysozoa</taxon>
        <taxon>Arthropoda</taxon>
        <taxon>Hexapoda</taxon>
        <taxon>Insecta</taxon>
        <taxon>Pterygota</taxon>
        <taxon>Neoptera</taxon>
        <taxon>Endopterygota</taxon>
        <taxon>Lepidoptera</taxon>
        <taxon>Glossata</taxon>
        <taxon>Ditrysia</taxon>
        <taxon>Pyraloidea</taxon>
        <taxon>Crambidae</taxon>
        <taxon>Spilomelinae</taxon>
        <taxon>Glyphodes</taxon>
    </lineage>
</organism>
<dbReference type="PANTHER" id="PTHR11257">
    <property type="entry name" value="CHEMOSENSORY PROTEIN-RELATED"/>
    <property type="match status" value="1"/>
</dbReference>
<evidence type="ECO:0000256" key="1">
    <source>
        <dbReference type="SAM" id="SignalP"/>
    </source>
</evidence>
<dbReference type="InterPro" id="IPR036682">
    <property type="entry name" value="OS_D_A10/PebIII_sf"/>
</dbReference>
<dbReference type="Gene3D" id="1.10.2080.10">
    <property type="entry name" value="Insect odorant-binding protein A10/Ejaculatory bulb-specific protein 3"/>
    <property type="match status" value="1"/>
</dbReference>
<protein>
    <submittedName>
        <fullName evidence="2">Chemosensory protein</fullName>
    </submittedName>
</protein>
<evidence type="ECO:0000313" key="2">
    <source>
        <dbReference type="EMBL" id="QIJ45720.1"/>
    </source>
</evidence>
<dbReference type="PANTHER" id="PTHR11257:SF12">
    <property type="entry name" value="EJACULATORY BULB-SPECIFIC PROTEIN 3-RELATED"/>
    <property type="match status" value="1"/>
</dbReference>
<dbReference type="SUPFAM" id="SSF100910">
    <property type="entry name" value="Chemosensory protein Csp2"/>
    <property type="match status" value="1"/>
</dbReference>
<dbReference type="AlphaFoldDB" id="A0A6M3GRM4"/>
<proteinExistence type="evidence at transcript level"/>
<sequence>MKFLVLACLVAFAAAASARAQRGGYTEIYDTIDLDEILSNRRLLVPYLQCVLGEGKCTPPGKELKSHIKEALETQCGKCSPAQVKGTRRVISHLINHEADYWNKLTAKYDPNGQFTKKYENELRTQV</sequence>
<gene>
    <name evidence="2" type="primary">CSP14</name>
</gene>
<keyword evidence="1" id="KW-0732">Signal</keyword>
<dbReference type="InterPro" id="IPR005055">
    <property type="entry name" value="A10/PebIII"/>
</dbReference>
<accession>A0A6M3GRM4</accession>
<name>A0A6M3GRM4_GLYPY</name>
<feature type="chain" id="PRO_5027079379" evidence="1">
    <location>
        <begin position="21"/>
        <end position="127"/>
    </location>
</feature>
<reference evidence="2" key="1">
    <citation type="submission" date="2019-04" db="EMBL/GenBank/DDBJ databases">
        <authorList>
            <person name="Sheng S."/>
        </authorList>
    </citation>
    <scope>NUCLEOTIDE SEQUENCE</scope>
</reference>
<dbReference type="EMBL" id="MK819425">
    <property type="protein sequence ID" value="QIJ45720.1"/>
    <property type="molecule type" value="mRNA"/>
</dbReference>